<dbReference type="GeneID" id="27346871"/>
<organism evidence="3 4">
    <name type="scientific">Cladophialophora immunda</name>
    <dbReference type="NCBI Taxonomy" id="569365"/>
    <lineage>
        <taxon>Eukaryota</taxon>
        <taxon>Fungi</taxon>
        <taxon>Dikarya</taxon>
        <taxon>Ascomycota</taxon>
        <taxon>Pezizomycotina</taxon>
        <taxon>Eurotiomycetes</taxon>
        <taxon>Chaetothyriomycetidae</taxon>
        <taxon>Chaetothyriales</taxon>
        <taxon>Herpotrichiellaceae</taxon>
        <taxon>Cladophialophora</taxon>
    </lineage>
</organism>
<dbReference type="InterPro" id="IPR025676">
    <property type="entry name" value="Clr5_dom"/>
</dbReference>
<feature type="region of interest" description="Disordered" evidence="1">
    <location>
        <begin position="234"/>
        <end position="258"/>
    </location>
</feature>
<dbReference type="PANTHER" id="PTHR38788:SF3">
    <property type="entry name" value="CLR5 DOMAIN-CONTAINING PROTEIN"/>
    <property type="match status" value="1"/>
</dbReference>
<sequence>MDARLYSLVVDGHSSDSQFIPSDADWEGRREDIERLYVTQRRSLKEVILIIEAMYGFKATWGSQMYKRRLAKWKLNKNNNKRMTLAILRKQSQRLADGKHTKFFISGREVDMDALMRHAKRSGAKAAQAYPNRMSRSPTPDGLECVTPVPAWLADDDINGSSLLEPWPTSTEPHHERLSLLLEASPDQADTLALYELFRSILRNYITGAYEARMWLCNEGENYCRSSRAAELKTDMRGSERPGSGLRRLLDDSDRENGISSPTSMEYLRAMAFNIFVENSDIEGAFVLAEKILERTRQAPNAHSRDLGLLTALSIQIDAALRSRQDERARHAIHQVLTTVSKLDALDSLHNAALLSRLEDCLMRLGRRDEAQFSGSR</sequence>
<name>A0A0D2CCC3_9EURO</name>
<keyword evidence="4" id="KW-1185">Reference proteome</keyword>
<reference evidence="3 4" key="1">
    <citation type="submission" date="2015-01" db="EMBL/GenBank/DDBJ databases">
        <title>The Genome Sequence of Cladophialophora immunda CBS83496.</title>
        <authorList>
            <consortium name="The Broad Institute Genomics Platform"/>
            <person name="Cuomo C."/>
            <person name="de Hoog S."/>
            <person name="Gorbushina A."/>
            <person name="Stielow B."/>
            <person name="Teixiera M."/>
            <person name="Abouelleil A."/>
            <person name="Chapman S.B."/>
            <person name="Priest M."/>
            <person name="Young S.K."/>
            <person name="Wortman J."/>
            <person name="Nusbaum C."/>
            <person name="Birren B."/>
        </authorList>
    </citation>
    <scope>NUCLEOTIDE SEQUENCE [LARGE SCALE GENOMIC DNA]</scope>
    <source>
        <strain evidence="3 4">CBS 83496</strain>
    </source>
</reference>
<dbReference type="AlphaFoldDB" id="A0A0D2CCC3"/>
<dbReference type="RefSeq" id="XP_016248201.1">
    <property type="nucleotide sequence ID" value="XM_016394782.1"/>
</dbReference>
<evidence type="ECO:0000313" key="4">
    <source>
        <dbReference type="Proteomes" id="UP000054466"/>
    </source>
</evidence>
<gene>
    <name evidence="3" type="ORF">PV07_07677</name>
</gene>
<feature type="compositionally biased region" description="Basic and acidic residues" evidence="1">
    <location>
        <begin position="248"/>
        <end position="257"/>
    </location>
</feature>
<evidence type="ECO:0000259" key="2">
    <source>
        <dbReference type="Pfam" id="PF14420"/>
    </source>
</evidence>
<dbReference type="EMBL" id="KN847043">
    <property type="protein sequence ID" value="KIW27985.1"/>
    <property type="molecule type" value="Genomic_DNA"/>
</dbReference>
<dbReference type="VEuPathDB" id="FungiDB:PV07_07677"/>
<proteinExistence type="predicted"/>
<accession>A0A0D2CCC3</accession>
<dbReference type="Pfam" id="PF14420">
    <property type="entry name" value="Clr5"/>
    <property type="match status" value="1"/>
</dbReference>
<evidence type="ECO:0000256" key="1">
    <source>
        <dbReference type="SAM" id="MobiDB-lite"/>
    </source>
</evidence>
<dbReference type="PANTHER" id="PTHR38788">
    <property type="entry name" value="CLR5 DOMAIN-CONTAINING PROTEIN"/>
    <property type="match status" value="1"/>
</dbReference>
<dbReference type="OrthoDB" id="4368244at2759"/>
<protein>
    <recommendedName>
        <fullName evidence="2">Clr5 domain-containing protein</fullName>
    </recommendedName>
</protein>
<evidence type="ECO:0000313" key="3">
    <source>
        <dbReference type="EMBL" id="KIW27985.1"/>
    </source>
</evidence>
<dbReference type="HOGENOM" id="CLU_733626_0_0_1"/>
<feature type="domain" description="Clr5" evidence="2">
    <location>
        <begin position="22"/>
        <end position="77"/>
    </location>
</feature>
<dbReference type="Proteomes" id="UP000054466">
    <property type="component" value="Unassembled WGS sequence"/>
</dbReference>